<evidence type="ECO:0000259" key="6">
    <source>
        <dbReference type="Pfam" id="PF01625"/>
    </source>
</evidence>
<protein>
    <recommendedName>
        <fullName evidence="2">peptide-methionine (S)-S-oxide reductase</fullName>
        <ecNumber evidence="2">1.8.4.11</ecNumber>
    </recommendedName>
</protein>
<comment type="catalytic activity">
    <reaction evidence="5">
        <text>[thioredoxin]-disulfide + L-methionine + H2O = L-methionine (S)-S-oxide + [thioredoxin]-dithiol</text>
        <dbReference type="Rhea" id="RHEA:19993"/>
        <dbReference type="Rhea" id="RHEA-COMP:10698"/>
        <dbReference type="Rhea" id="RHEA-COMP:10700"/>
        <dbReference type="ChEBI" id="CHEBI:15377"/>
        <dbReference type="ChEBI" id="CHEBI:29950"/>
        <dbReference type="ChEBI" id="CHEBI:50058"/>
        <dbReference type="ChEBI" id="CHEBI:57844"/>
        <dbReference type="ChEBI" id="CHEBI:58772"/>
        <dbReference type="EC" id="1.8.4.11"/>
    </reaction>
</comment>
<evidence type="ECO:0000313" key="8">
    <source>
        <dbReference type="Proteomes" id="UP000703893"/>
    </source>
</evidence>
<evidence type="ECO:0000256" key="2">
    <source>
        <dbReference type="ARBA" id="ARBA00012502"/>
    </source>
</evidence>
<dbReference type="SUPFAM" id="SSF55068">
    <property type="entry name" value="Peptide methionine sulfoxide reductase"/>
    <property type="match status" value="1"/>
</dbReference>
<dbReference type="Pfam" id="PF01625">
    <property type="entry name" value="PMSR"/>
    <property type="match status" value="1"/>
</dbReference>
<reference evidence="7 8" key="1">
    <citation type="submission" date="2019-03" db="EMBL/GenBank/DDBJ databases">
        <title>Lake Tanganyika Metagenome-Assembled Genomes (MAGs).</title>
        <authorList>
            <person name="Tran P."/>
        </authorList>
    </citation>
    <scope>NUCLEOTIDE SEQUENCE [LARGE SCALE GENOMIC DNA]</scope>
    <source>
        <strain evidence="7">K_DeepCast_65m_m2_236</strain>
    </source>
</reference>
<proteinExistence type="inferred from homology"/>
<dbReference type="EC" id="1.8.4.11" evidence="2"/>
<gene>
    <name evidence="7" type="ORF">FJZ00_06505</name>
</gene>
<comment type="catalytic activity">
    <reaction evidence="4">
        <text>L-methionyl-[protein] + [thioredoxin]-disulfide + H2O = L-methionyl-(S)-S-oxide-[protein] + [thioredoxin]-dithiol</text>
        <dbReference type="Rhea" id="RHEA:14217"/>
        <dbReference type="Rhea" id="RHEA-COMP:10698"/>
        <dbReference type="Rhea" id="RHEA-COMP:10700"/>
        <dbReference type="Rhea" id="RHEA-COMP:12313"/>
        <dbReference type="Rhea" id="RHEA-COMP:12315"/>
        <dbReference type="ChEBI" id="CHEBI:15377"/>
        <dbReference type="ChEBI" id="CHEBI:16044"/>
        <dbReference type="ChEBI" id="CHEBI:29950"/>
        <dbReference type="ChEBI" id="CHEBI:44120"/>
        <dbReference type="ChEBI" id="CHEBI:50058"/>
        <dbReference type="EC" id="1.8.4.11"/>
    </reaction>
</comment>
<dbReference type="PANTHER" id="PTHR43774">
    <property type="entry name" value="PEPTIDE METHIONINE SULFOXIDE REDUCTASE"/>
    <property type="match status" value="1"/>
</dbReference>
<feature type="domain" description="Peptide methionine sulphoxide reductase MsrA" evidence="6">
    <location>
        <begin position="6"/>
        <end position="44"/>
    </location>
</feature>
<dbReference type="EMBL" id="VGJX01000327">
    <property type="protein sequence ID" value="MBM3274784.1"/>
    <property type="molecule type" value="Genomic_DNA"/>
</dbReference>
<dbReference type="AlphaFoldDB" id="A0A937X5Y9"/>
<dbReference type="InterPro" id="IPR002569">
    <property type="entry name" value="Met_Sox_Rdtase_MsrA_dom"/>
</dbReference>
<evidence type="ECO:0000256" key="5">
    <source>
        <dbReference type="ARBA" id="ARBA00048782"/>
    </source>
</evidence>
<dbReference type="Proteomes" id="UP000703893">
    <property type="component" value="Unassembled WGS sequence"/>
</dbReference>
<dbReference type="GO" id="GO:0008113">
    <property type="term" value="F:peptide-methionine (S)-S-oxide reductase activity"/>
    <property type="evidence" value="ECO:0007669"/>
    <property type="project" value="UniProtKB-EC"/>
</dbReference>
<evidence type="ECO:0000313" key="7">
    <source>
        <dbReference type="EMBL" id="MBM3274784.1"/>
    </source>
</evidence>
<comment type="caution">
    <text evidence="7">The sequence shown here is derived from an EMBL/GenBank/DDBJ whole genome shotgun (WGS) entry which is preliminary data.</text>
</comment>
<evidence type="ECO:0000256" key="1">
    <source>
        <dbReference type="ARBA" id="ARBA00005591"/>
    </source>
</evidence>
<dbReference type="Gene3D" id="3.30.1060.10">
    <property type="entry name" value="Peptide methionine sulphoxide reductase MsrA"/>
    <property type="match status" value="1"/>
</dbReference>
<organism evidence="7 8">
    <name type="scientific">Candidatus Tanganyikabacteria bacterium</name>
    <dbReference type="NCBI Taxonomy" id="2961651"/>
    <lineage>
        <taxon>Bacteria</taxon>
        <taxon>Bacillati</taxon>
        <taxon>Candidatus Sericytochromatia</taxon>
        <taxon>Candidatus Tanganyikabacteria</taxon>
    </lineage>
</organism>
<name>A0A937X5Y9_9BACT</name>
<dbReference type="InterPro" id="IPR036509">
    <property type="entry name" value="Met_Sox_Rdtase_MsrA_sf"/>
</dbReference>
<dbReference type="PANTHER" id="PTHR43774:SF1">
    <property type="entry name" value="PEPTIDE METHIONINE SULFOXIDE REDUCTASE MSRA 2"/>
    <property type="match status" value="1"/>
</dbReference>
<evidence type="ECO:0000256" key="3">
    <source>
        <dbReference type="ARBA" id="ARBA00023002"/>
    </source>
</evidence>
<keyword evidence="3" id="KW-0560">Oxidoreductase</keyword>
<comment type="similarity">
    <text evidence="1">Belongs to the MsrA Met sulfoxide reductase family.</text>
</comment>
<accession>A0A937X5Y9</accession>
<sequence>MSEELATLGGGCFWCLEAVFLDLRGVTRVTSGYAGGTSPNPTYQ</sequence>
<evidence type="ECO:0000256" key="4">
    <source>
        <dbReference type="ARBA" id="ARBA00047806"/>
    </source>
</evidence>
<feature type="non-terminal residue" evidence="7">
    <location>
        <position position="44"/>
    </location>
</feature>